<evidence type="ECO:0000313" key="1">
    <source>
        <dbReference type="EMBL" id="VDM10630.1"/>
    </source>
</evidence>
<keyword evidence="2" id="KW-1185">Reference proteome</keyword>
<evidence type="ECO:0000313" key="2">
    <source>
        <dbReference type="Proteomes" id="UP000270924"/>
    </source>
</evidence>
<dbReference type="EMBL" id="UYWW01001524">
    <property type="protein sequence ID" value="VDM10630.1"/>
    <property type="molecule type" value="Genomic_DNA"/>
</dbReference>
<dbReference type="Proteomes" id="UP000270924">
    <property type="component" value="Unassembled WGS sequence"/>
</dbReference>
<sequence>MLEKDVRVELMLGKDVRVELMLGKDVRVELMLGKDVRVELMLGRDVRVELMLGKDVRVELMLGKDVREKLSENLSHFFILTESKKKFAAGVTDVPPEFALWISFRLKTRKVNLKYEFLSDICRYTI</sequence>
<organism evidence="1 2">
    <name type="scientific">Wuchereria bancrofti</name>
    <dbReference type="NCBI Taxonomy" id="6293"/>
    <lineage>
        <taxon>Eukaryota</taxon>
        <taxon>Metazoa</taxon>
        <taxon>Ecdysozoa</taxon>
        <taxon>Nematoda</taxon>
        <taxon>Chromadorea</taxon>
        <taxon>Rhabditida</taxon>
        <taxon>Spirurina</taxon>
        <taxon>Spiruromorpha</taxon>
        <taxon>Filarioidea</taxon>
        <taxon>Onchocercidae</taxon>
        <taxon>Wuchereria</taxon>
    </lineage>
</organism>
<accession>A0A3P7DL80</accession>
<protein>
    <submittedName>
        <fullName evidence="1">Uncharacterized protein</fullName>
    </submittedName>
</protein>
<dbReference type="AlphaFoldDB" id="A0A3P7DL80"/>
<dbReference type="InParanoid" id="A0A3P7DL80"/>
<proteinExistence type="predicted"/>
<name>A0A3P7DL80_WUCBA</name>
<gene>
    <name evidence="1" type="ORF">WBA_LOCUS4016</name>
</gene>
<reference evidence="1 2" key="1">
    <citation type="submission" date="2018-11" db="EMBL/GenBank/DDBJ databases">
        <authorList>
            <consortium name="Pathogen Informatics"/>
        </authorList>
    </citation>
    <scope>NUCLEOTIDE SEQUENCE [LARGE SCALE GENOMIC DNA]</scope>
</reference>